<gene>
    <name evidence="1" type="ORF">BV25DRAFT_1832472</name>
</gene>
<evidence type="ECO:0000313" key="1">
    <source>
        <dbReference type="EMBL" id="KAI0056242.1"/>
    </source>
</evidence>
<name>A0ACB8SJ27_9AGAM</name>
<comment type="caution">
    <text evidence="1">The sequence shown here is derived from an EMBL/GenBank/DDBJ whole genome shotgun (WGS) entry which is preliminary data.</text>
</comment>
<sequence>MSFVEQIVLTVNMGQEPSRTRTDDSAMDVDEEVHVSSPRERTSPRRHEHRRGRSSTMSGPEPPILFYHRGHPFFEFTNFSEHSIIHHSLVYPTAEHLFQAYKFFQTRPDLAEEIRRLPSARAARTEAGRWREYQRSDWFEINVDIMESILEKKFTQHQHLRFMLLSTGTRELIEDSPDDLFWGIGSDKSGRNELGKALMRVRTRLNPSAQ</sequence>
<reference evidence="1" key="1">
    <citation type="submission" date="2021-03" db="EMBL/GenBank/DDBJ databases">
        <authorList>
            <consortium name="DOE Joint Genome Institute"/>
            <person name="Ahrendt S."/>
            <person name="Looney B.P."/>
            <person name="Miyauchi S."/>
            <person name="Morin E."/>
            <person name="Drula E."/>
            <person name="Courty P.E."/>
            <person name="Chicoki N."/>
            <person name="Fauchery L."/>
            <person name="Kohler A."/>
            <person name="Kuo A."/>
            <person name="Labutti K."/>
            <person name="Pangilinan J."/>
            <person name="Lipzen A."/>
            <person name="Riley R."/>
            <person name="Andreopoulos W."/>
            <person name="He G."/>
            <person name="Johnson J."/>
            <person name="Barry K.W."/>
            <person name="Grigoriev I.V."/>
            <person name="Nagy L."/>
            <person name="Hibbett D."/>
            <person name="Henrissat B."/>
            <person name="Matheny P.B."/>
            <person name="Labbe J."/>
            <person name="Martin F."/>
        </authorList>
    </citation>
    <scope>NUCLEOTIDE SEQUENCE</scope>
    <source>
        <strain evidence="1">HHB10654</strain>
    </source>
</reference>
<keyword evidence="2" id="KW-1185">Reference proteome</keyword>
<dbReference type="EMBL" id="MU277268">
    <property type="protein sequence ID" value="KAI0056242.1"/>
    <property type="molecule type" value="Genomic_DNA"/>
</dbReference>
<dbReference type="Proteomes" id="UP000814140">
    <property type="component" value="Unassembled WGS sequence"/>
</dbReference>
<accession>A0ACB8SJ27</accession>
<proteinExistence type="predicted"/>
<organism evidence="1 2">
    <name type="scientific">Artomyces pyxidatus</name>
    <dbReference type="NCBI Taxonomy" id="48021"/>
    <lineage>
        <taxon>Eukaryota</taxon>
        <taxon>Fungi</taxon>
        <taxon>Dikarya</taxon>
        <taxon>Basidiomycota</taxon>
        <taxon>Agaricomycotina</taxon>
        <taxon>Agaricomycetes</taxon>
        <taxon>Russulales</taxon>
        <taxon>Auriscalpiaceae</taxon>
        <taxon>Artomyces</taxon>
    </lineage>
</organism>
<evidence type="ECO:0000313" key="2">
    <source>
        <dbReference type="Proteomes" id="UP000814140"/>
    </source>
</evidence>
<protein>
    <submittedName>
        <fullName evidence="1">DUF1768-domain-containing protein</fullName>
    </submittedName>
</protein>
<reference evidence="1" key="2">
    <citation type="journal article" date="2022" name="New Phytol.">
        <title>Evolutionary transition to the ectomycorrhizal habit in the genomes of a hyperdiverse lineage of mushroom-forming fungi.</title>
        <authorList>
            <person name="Looney B."/>
            <person name="Miyauchi S."/>
            <person name="Morin E."/>
            <person name="Drula E."/>
            <person name="Courty P.E."/>
            <person name="Kohler A."/>
            <person name="Kuo A."/>
            <person name="LaButti K."/>
            <person name="Pangilinan J."/>
            <person name="Lipzen A."/>
            <person name="Riley R."/>
            <person name="Andreopoulos W."/>
            <person name="He G."/>
            <person name="Johnson J."/>
            <person name="Nolan M."/>
            <person name="Tritt A."/>
            <person name="Barry K.W."/>
            <person name="Grigoriev I.V."/>
            <person name="Nagy L.G."/>
            <person name="Hibbett D."/>
            <person name="Henrissat B."/>
            <person name="Matheny P.B."/>
            <person name="Labbe J."/>
            <person name="Martin F.M."/>
        </authorList>
    </citation>
    <scope>NUCLEOTIDE SEQUENCE</scope>
    <source>
        <strain evidence="1">HHB10654</strain>
    </source>
</reference>